<proteinExistence type="inferred from homology"/>
<comment type="similarity">
    <text evidence="2">Belongs to the bacterial solute-binding protein 1 family.</text>
</comment>
<comment type="caution">
    <text evidence="7">The sequence shown here is derived from an EMBL/GenBank/DDBJ whole genome shotgun (WGS) entry which is preliminary data.</text>
</comment>
<keyword evidence="4 6" id="KW-0732">Signal</keyword>
<evidence type="ECO:0000313" key="7">
    <source>
        <dbReference type="EMBL" id="GHB34374.1"/>
    </source>
</evidence>
<sequence>MKVSRRTLLKLAGSSALASATLPLWSMRSAQAADSITVSDVGGAIAPALRKAFYDPFEKETGIRVVNVAHDSDPVTQFKLLVDSESYIWDVSMVTQDHVARLTEDKNYLADLQLDEVDPSGYVNGAVQSNWLGFSVFAIAMAYRSDAFTGGAPKSWADYWDTQKFPGRRGLYNSPWGMLECALLADGVPRDKLYPLDVDRAFAKLDKIRGDIGVWWNSGAQNTQILQNGEVDLSDTWSARALAAKDSGAPVELVWDGLYSMDGWSIPAGTPRLEQARQFVRFCQRPEQQAIYAGEVANGPSNLKAYDHIPEDRAKLLPSYPKNLEGLAELDSAYWGEHYDELSNRFQEWLLLG</sequence>
<dbReference type="PROSITE" id="PS51318">
    <property type="entry name" value="TAT"/>
    <property type="match status" value="1"/>
</dbReference>
<organism evidence="7 8">
    <name type="scientific">Salinicola rhizosphaerae</name>
    <dbReference type="NCBI Taxonomy" id="1443141"/>
    <lineage>
        <taxon>Bacteria</taxon>
        <taxon>Pseudomonadati</taxon>
        <taxon>Pseudomonadota</taxon>
        <taxon>Gammaproteobacteria</taxon>
        <taxon>Oceanospirillales</taxon>
        <taxon>Halomonadaceae</taxon>
        <taxon>Salinicola</taxon>
    </lineage>
</organism>
<dbReference type="Proteomes" id="UP000646745">
    <property type="component" value="Unassembled WGS sequence"/>
</dbReference>
<dbReference type="InterPro" id="IPR006311">
    <property type="entry name" value="TAT_signal"/>
</dbReference>
<protein>
    <submittedName>
        <fullName evidence="7">Dehydrogenase</fullName>
    </submittedName>
</protein>
<name>A0ABQ3EH14_9GAMM</name>
<dbReference type="RefSeq" id="WP_189446220.1">
    <property type="nucleotide sequence ID" value="NZ_BMZI01000010.1"/>
</dbReference>
<evidence type="ECO:0000256" key="3">
    <source>
        <dbReference type="ARBA" id="ARBA00022448"/>
    </source>
</evidence>
<accession>A0ABQ3EH14</accession>
<dbReference type="PANTHER" id="PTHR30006">
    <property type="entry name" value="THIAMINE-BINDING PERIPLASMIC PROTEIN-RELATED"/>
    <property type="match status" value="1"/>
</dbReference>
<feature type="signal peptide" evidence="6">
    <location>
        <begin position="1"/>
        <end position="32"/>
    </location>
</feature>
<feature type="chain" id="PRO_5047086029" evidence="6">
    <location>
        <begin position="33"/>
        <end position="353"/>
    </location>
</feature>
<dbReference type="Pfam" id="PF13416">
    <property type="entry name" value="SBP_bac_8"/>
    <property type="match status" value="1"/>
</dbReference>
<gene>
    <name evidence="7" type="ORF">GCM10009038_36880</name>
</gene>
<evidence type="ECO:0000313" key="8">
    <source>
        <dbReference type="Proteomes" id="UP000646745"/>
    </source>
</evidence>
<dbReference type="Gene3D" id="3.40.190.10">
    <property type="entry name" value="Periplasmic binding protein-like II"/>
    <property type="match status" value="2"/>
</dbReference>
<keyword evidence="3" id="KW-0813">Transport</keyword>
<dbReference type="PANTHER" id="PTHR30006:SF3">
    <property type="entry name" value="THIAMINE-BINDING PERIPLASMIC PROTEIN"/>
    <property type="match status" value="1"/>
</dbReference>
<comment type="subcellular location">
    <subcellularLocation>
        <location evidence="1">Periplasm</location>
    </subcellularLocation>
</comment>
<dbReference type="CDD" id="cd13589">
    <property type="entry name" value="PBP2_polyamine_RpCGA009"/>
    <property type="match status" value="1"/>
</dbReference>
<evidence type="ECO:0000256" key="2">
    <source>
        <dbReference type="ARBA" id="ARBA00008520"/>
    </source>
</evidence>
<evidence type="ECO:0000256" key="1">
    <source>
        <dbReference type="ARBA" id="ARBA00004418"/>
    </source>
</evidence>
<dbReference type="InterPro" id="IPR006059">
    <property type="entry name" value="SBP"/>
</dbReference>
<dbReference type="EMBL" id="BMZI01000010">
    <property type="protein sequence ID" value="GHB34374.1"/>
    <property type="molecule type" value="Genomic_DNA"/>
</dbReference>
<evidence type="ECO:0000256" key="5">
    <source>
        <dbReference type="ARBA" id="ARBA00022764"/>
    </source>
</evidence>
<reference evidence="8" key="1">
    <citation type="journal article" date="2019" name="Int. J. Syst. Evol. Microbiol.">
        <title>The Global Catalogue of Microorganisms (GCM) 10K type strain sequencing project: providing services to taxonomists for standard genome sequencing and annotation.</title>
        <authorList>
            <consortium name="The Broad Institute Genomics Platform"/>
            <consortium name="The Broad Institute Genome Sequencing Center for Infectious Disease"/>
            <person name="Wu L."/>
            <person name="Ma J."/>
        </authorList>
    </citation>
    <scope>NUCLEOTIDE SEQUENCE [LARGE SCALE GENOMIC DNA]</scope>
    <source>
        <strain evidence="8">KCTC 32998</strain>
    </source>
</reference>
<keyword evidence="8" id="KW-1185">Reference proteome</keyword>
<keyword evidence="5" id="KW-0574">Periplasm</keyword>
<evidence type="ECO:0000256" key="4">
    <source>
        <dbReference type="ARBA" id="ARBA00022729"/>
    </source>
</evidence>
<dbReference type="SUPFAM" id="SSF53850">
    <property type="entry name" value="Periplasmic binding protein-like II"/>
    <property type="match status" value="1"/>
</dbReference>
<evidence type="ECO:0000256" key="6">
    <source>
        <dbReference type="SAM" id="SignalP"/>
    </source>
</evidence>